<protein>
    <recommendedName>
        <fullName evidence="3">Restriction endonuclease</fullName>
    </recommendedName>
</protein>
<name>A0ABV8HAX7_9FLAO</name>
<dbReference type="Proteomes" id="UP001595793">
    <property type="component" value="Unassembled WGS sequence"/>
</dbReference>
<dbReference type="RefSeq" id="WP_290232407.1">
    <property type="nucleotide sequence ID" value="NZ_JAUFPZ010000002.1"/>
</dbReference>
<evidence type="ECO:0000313" key="1">
    <source>
        <dbReference type="EMBL" id="MFC4029272.1"/>
    </source>
</evidence>
<proteinExistence type="predicted"/>
<keyword evidence="2" id="KW-1185">Reference proteome</keyword>
<reference evidence="2" key="1">
    <citation type="journal article" date="2019" name="Int. J. Syst. Evol. Microbiol.">
        <title>The Global Catalogue of Microorganisms (GCM) 10K type strain sequencing project: providing services to taxonomists for standard genome sequencing and annotation.</title>
        <authorList>
            <consortium name="The Broad Institute Genomics Platform"/>
            <consortium name="The Broad Institute Genome Sequencing Center for Infectious Disease"/>
            <person name="Wu L."/>
            <person name="Ma J."/>
        </authorList>
    </citation>
    <scope>NUCLEOTIDE SEQUENCE [LARGE SCALE GENOMIC DNA]</scope>
    <source>
        <strain evidence="2">CECT 9128</strain>
    </source>
</reference>
<organism evidence="1 2">
    <name type="scientific">Zunongwangia endophytica</name>
    <dbReference type="NCBI Taxonomy" id="1808945"/>
    <lineage>
        <taxon>Bacteria</taxon>
        <taxon>Pseudomonadati</taxon>
        <taxon>Bacteroidota</taxon>
        <taxon>Flavobacteriia</taxon>
        <taxon>Flavobacteriales</taxon>
        <taxon>Flavobacteriaceae</taxon>
        <taxon>Zunongwangia</taxon>
    </lineage>
</organism>
<gene>
    <name evidence="1" type="ORF">ACFOS1_17770</name>
</gene>
<accession>A0ABV8HAX7</accession>
<comment type="caution">
    <text evidence="1">The sequence shown here is derived from an EMBL/GenBank/DDBJ whole genome shotgun (WGS) entry which is preliminary data.</text>
</comment>
<dbReference type="EMBL" id="JBHSAS010000023">
    <property type="protein sequence ID" value="MFC4029272.1"/>
    <property type="molecule type" value="Genomic_DNA"/>
</dbReference>
<evidence type="ECO:0000313" key="2">
    <source>
        <dbReference type="Proteomes" id="UP001595793"/>
    </source>
</evidence>
<evidence type="ECO:0008006" key="3">
    <source>
        <dbReference type="Google" id="ProtNLM"/>
    </source>
</evidence>
<sequence>MNVTSKKISAHGILALKEALSVIYWKKDNLRDFVKLTLNNSAIVSTVDWTVTKRESVKELVERMTNRTDIYHDDLMNLLLAVTDFNDFSHLDFWDDDGSMKKKAKAAVEKLRKHTKGYIQITQEQDESRKRKLEVEKRIAQNKSLDDELNILKDRFTTISMIKDKQKRGFELESFLNDLFYLYELDPKGSFKNYGEQIDGAFTFDKTDYLLEAKWKQQVNRGDLASFTYKVESKLKIAMGLLITMDGLTPQAISPDFKSIIIMDGSDIMAILEGRVKLTDLLYRKRRKANETGNIYVRFFEM</sequence>